<comment type="caution">
    <text evidence="2">The sequence shown here is derived from an EMBL/GenBank/DDBJ whole genome shotgun (WGS) entry which is preliminary data.</text>
</comment>
<dbReference type="AlphaFoldDB" id="A0A6L5X2D4"/>
<accession>A0A6L5X2D4</accession>
<organism evidence="2 3">
    <name type="scientific">Porcincola intestinalis</name>
    <dbReference type="NCBI Taxonomy" id="2606632"/>
    <lineage>
        <taxon>Bacteria</taxon>
        <taxon>Bacillati</taxon>
        <taxon>Bacillota</taxon>
        <taxon>Clostridia</taxon>
        <taxon>Lachnospirales</taxon>
        <taxon>Lachnospiraceae</taxon>
        <taxon>Porcincola</taxon>
    </lineage>
</organism>
<dbReference type="EMBL" id="VULZ01000001">
    <property type="protein sequence ID" value="MSS13637.1"/>
    <property type="molecule type" value="Genomic_DNA"/>
</dbReference>
<keyword evidence="3" id="KW-1185">Reference proteome</keyword>
<sequence length="72" mass="7865">MAGKNTAKVAPAAQTAKPEAAKFSIAQLRTHCVRLFNITSSTFDGAMYGHTEPMTVEEAQRVIKEWLGKEAK</sequence>
<reference evidence="2 3" key="1">
    <citation type="submission" date="2019-08" db="EMBL/GenBank/DDBJ databases">
        <title>In-depth cultivation of the pig gut microbiome towards novel bacterial diversity and tailored functional studies.</title>
        <authorList>
            <person name="Wylensek D."/>
            <person name="Hitch T.C.A."/>
            <person name="Clavel T."/>
        </authorList>
    </citation>
    <scope>NUCLEOTIDE SEQUENCE [LARGE SCALE GENOMIC DNA]</scope>
    <source>
        <strain evidence="2 3">Oil+RF-744-WCA-WT-11</strain>
    </source>
</reference>
<dbReference type="InterPro" id="IPR058869">
    <property type="entry name" value="YqzN_YkzM"/>
</dbReference>
<dbReference type="Proteomes" id="UP000481852">
    <property type="component" value="Unassembled WGS sequence"/>
</dbReference>
<gene>
    <name evidence="2" type="ORF">FYJ35_00985</name>
</gene>
<dbReference type="Pfam" id="PF26160">
    <property type="entry name" value="YqzN_YkzM"/>
    <property type="match status" value="1"/>
</dbReference>
<name>A0A6L5X2D4_9FIRM</name>
<evidence type="ECO:0000313" key="3">
    <source>
        <dbReference type="Proteomes" id="UP000481852"/>
    </source>
</evidence>
<protein>
    <recommendedName>
        <fullName evidence="1">YqzN/YkzM domain-containing protein</fullName>
    </recommendedName>
</protein>
<dbReference type="RefSeq" id="WP_154521837.1">
    <property type="nucleotide sequence ID" value="NZ_VULZ01000001.1"/>
</dbReference>
<evidence type="ECO:0000313" key="2">
    <source>
        <dbReference type="EMBL" id="MSS13637.1"/>
    </source>
</evidence>
<proteinExistence type="predicted"/>
<evidence type="ECO:0000259" key="1">
    <source>
        <dbReference type="Pfam" id="PF26160"/>
    </source>
</evidence>
<feature type="domain" description="YqzN/YkzM" evidence="1">
    <location>
        <begin position="20"/>
        <end position="70"/>
    </location>
</feature>